<evidence type="ECO:0000259" key="2">
    <source>
        <dbReference type="PROSITE" id="PS51294"/>
    </source>
</evidence>
<dbReference type="GO" id="GO:0000978">
    <property type="term" value="F:RNA polymerase II cis-regulatory region sequence-specific DNA binding"/>
    <property type="evidence" value="ECO:0000318"/>
    <property type="project" value="GO_Central"/>
</dbReference>
<proteinExistence type="predicted"/>
<dbReference type="RefSeq" id="XP_001584121.1">
    <property type="nucleotide sequence ID" value="XM_001584071.1"/>
</dbReference>
<evidence type="ECO:0000313" key="3">
    <source>
        <dbReference type="EMBL" id="EAY23135.1"/>
    </source>
</evidence>
<feature type="domain" description="Myb-like" evidence="1">
    <location>
        <begin position="9"/>
        <end position="63"/>
    </location>
</feature>
<dbReference type="KEGG" id="tva:5468695"/>
<dbReference type="PANTHER" id="PTHR45614:SF253">
    <property type="entry name" value="CHROMOSOME UNDETERMINED SCAFFOLD_38, WHOLE GENOME SHOTGUN SEQUENCE"/>
    <property type="match status" value="1"/>
</dbReference>
<feature type="domain" description="HTH myb-type" evidence="2">
    <location>
        <begin position="64"/>
        <end position="118"/>
    </location>
</feature>
<dbReference type="SUPFAM" id="SSF46689">
    <property type="entry name" value="Homeodomain-like"/>
    <property type="match status" value="1"/>
</dbReference>
<dbReference type="Pfam" id="PF13921">
    <property type="entry name" value="Myb_DNA-bind_6"/>
    <property type="match status" value="1"/>
</dbReference>
<dbReference type="AlphaFoldDB" id="A2D9A9"/>
<dbReference type="InterPro" id="IPR009057">
    <property type="entry name" value="Homeodomain-like_sf"/>
</dbReference>
<dbReference type="InterPro" id="IPR001005">
    <property type="entry name" value="SANT/Myb"/>
</dbReference>
<dbReference type="InParanoid" id="A2D9A9"/>
<feature type="domain" description="Myb-like" evidence="1">
    <location>
        <begin position="64"/>
        <end position="114"/>
    </location>
</feature>
<dbReference type="SMART" id="SM00717">
    <property type="entry name" value="SANT"/>
    <property type="match status" value="2"/>
</dbReference>
<reference evidence="3" key="2">
    <citation type="journal article" date="2007" name="Science">
        <title>Draft genome sequence of the sexually transmitted pathogen Trichomonas vaginalis.</title>
        <authorList>
            <person name="Carlton J.M."/>
            <person name="Hirt R.P."/>
            <person name="Silva J.C."/>
            <person name="Delcher A.L."/>
            <person name="Schatz M."/>
            <person name="Zhao Q."/>
            <person name="Wortman J.R."/>
            <person name="Bidwell S.L."/>
            <person name="Alsmark U.C.M."/>
            <person name="Besteiro S."/>
            <person name="Sicheritz-Ponten T."/>
            <person name="Noel C.J."/>
            <person name="Dacks J.B."/>
            <person name="Foster P.G."/>
            <person name="Simillion C."/>
            <person name="Van de Peer Y."/>
            <person name="Miranda-Saavedra D."/>
            <person name="Barton G.J."/>
            <person name="Westrop G.D."/>
            <person name="Mueller S."/>
            <person name="Dessi D."/>
            <person name="Fiori P.L."/>
            <person name="Ren Q."/>
            <person name="Paulsen I."/>
            <person name="Zhang H."/>
            <person name="Bastida-Corcuera F.D."/>
            <person name="Simoes-Barbosa A."/>
            <person name="Brown M.T."/>
            <person name="Hayes R.D."/>
            <person name="Mukherjee M."/>
            <person name="Okumura C.Y."/>
            <person name="Schneider R."/>
            <person name="Smith A.J."/>
            <person name="Vanacova S."/>
            <person name="Villalvazo M."/>
            <person name="Haas B.J."/>
            <person name="Pertea M."/>
            <person name="Feldblyum T.V."/>
            <person name="Utterback T.R."/>
            <person name="Shu C.L."/>
            <person name="Osoegawa K."/>
            <person name="de Jong P.J."/>
            <person name="Hrdy I."/>
            <person name="Horvathova L."/>
            <person name="Zubacova Z."/>
            <person name="Dolezal P."/>
            <person name="Malik S.B."/>
            <person name="Logsdon J.M. Jr."/>
            <person name="Henze K."/>
            <person name="Gupta A."/>
            <person name="Wang C.C."/>
            <person name="Dunne R.L."/>
            <person name="Upcroft J.A."/>
            <person name="Upcroft P."/>
            <person name="White O."/>
            <person name="Salzberg S.L."/>
            <person name="Tang P."/>
            <person name="Chiu C.-H."/>
            <person name="Lee Y.-S."/>
            <person name="Embley T.M."/>
            <person name="Coombs G.H."/>
            <person name="Mottram J.C."/>
            <person name="Tachezy J."/>
            <person name="Fraser-Liggett C.M."/>
            <person name="Johnson P.J."/>
        </authorList>
    </citation>
    <scope>NUCLEOTIDE SEQUENCE [LARGE SCALE GENOMIC DNA]</scope>
    <source>
        <strain evidence="3">G3</strain>
    </source>
</reference>
<dbReference type="PROSITE" id="PS50090">
    <property type="entry name" value="MYB_LIKE"/>
    <property type="match status" value="2"/>
</dbReference>
<dbReference type="eggNOG" id="KOG0048">
    <property type="taxonomic scope" value="Eukaryota"/>
</dbReference>
<sequence length="179" mass="21638">MEFIFIEKTSKSSKNPFTPEEDRKLSDLVKFFPRKRDINWNYIAQQMISRNPRQCKDRWTNYLDNRINKKDFTPEENHFLLVKVEELGKKWRKIASLMHNRTDVSLKSQYRKLMRRNASRENVYNLCMEAYSTRRKNKSTANTKKEDQVLDLTIPESYEFQFIFDELNSLSFDPADLEF</sequence>
<evidence type="ECO:0000259" key="1">
    <source>
        <dbReference type="PROSITE" id="PS50090"/>
    </source>
</evidence>
<dbReference type="EMBL" id="DS113180">
    <property type="protein sequence ID" value="EAY23135.1"/>
    <property type="molecule type" value="Genomic_DNA"/>
</dbReference>
<dbReference type="InterPro" id="IPR050560">
    <property type="entry name" value="MYB_TF"/>
</dbReference>
<dbReference type="Proteomes" id="UP000001542">
    <property type="component" value="Unassembled WGS sequence"/>
</dbReference>
<name>A2D9A9_TRIV3</name>
<dbReference type="VEuPathDB" id="TrichDB:TVAGG3_0770480"/>
<dbReference type="VEuPathDB" id="TrichDB:TVAG_183720"/>
<evidence type="ECO:0000313" key="4">
    <source>
        <dbReference type="Proteomes" id="UP000001542"/>
    </source>
</evidence>
<dbReference type="PANTHER" id="PTHR45614">
    <property type="entry name" value="MYB PROTEIN-RELATED"/>
    <property type="match status" value="1"/>
</dbReference>
<dbReference type="InterPro" id="IPR017930">
    <property type="entry name" value="Myb_dom"/>
</dbReference>
<reference evidence="3" key="1">
    <citation type="submission" date="2006-10" db="EMBL/GenBank/DDBJ databases">
        <authorList>
            <person name="Amadeo P."/>
            <person name="Zhao Q."/>
            <person name="Wortman J."/>
            <person name="Fraser-Liggett C."/>
            <person name="Carlton J."/>
        </authorList>
    </citation>
    <scope>NUCLEOTIDE SEQUENCE</scope>
    <source>
        <strain evidence="3">G3</strain>
    </source>
</reference>
<dbReference type="OrthoDB" id="2143914at2759"/>
<organism evidence="3 4">
    <name type="scientific">Trichomonas vaginalis (strain ATCC PRA-98 / G3)</name>
    <dbReference type="NCBI Taxonomy" id="412133"/>
    <lineage>
        <taxon>Eukaryota</taxon>
        <taxon>Metamonada</taxon>
        <taxon>Parabasalia</taxon>
        <taxon>Trichomonadida</taxon>
        <taxon>Trichomonadidae</taxon>
        <taxon>Trichomonas</taxon>
    </lineage>
</organism>
<dbReference type="PROSITE" id="PS51294">
    <property type="entry name" value="HTH_MYB"/>
    <property type="match status" value="2"/>
</dbReference>
<dbReference type="CDD" id="cd00167">
    <property type="entry name" value="SANT"/>
    <property type="match status" value="2"/>
</dbReference>
<keyword evidence="3" id="KW-0238">DNA-binding</keyword>
<protein>
    <submittedName>
        <fullName evidence="3">Myb-like DNA-binding domain containing protein</fullName>
    </submittedName>
</protein>
<dbReference type="SMR" id="A2D9A9"/>
<dbReference type="GO" id="GO:0006355">
    <property type="term" value="P:regulation of DNA-templated transcription"/>
    <property type="evidence" value="ECO:0000318"/>
    <property type="project" value="GO_Central"/>
</dbReference>
<keyword evidence="4" id="KW-1185">Reference proteome</keyword>
<dbReference type="GO" id="GO:0005634">
    <property type="term" value="C:nucleus"/>
    <property type="evidence" value="ECO:0000318"/>
    <property type="project" value="GO_Central"/>
</dbReference>
<feature type="domain" description="HTH myb-type" evidence="2">
    <location>
        <begin position="14"/>
        <end position="63"/>
    </location>
</feature>
<dbReference type="Gene3D" id="1.10.10.60">
    <property type="entry name" value="Homeodomain-like"/>
    <property type="match status" value="2"/>
</dbReference>
<gene>
    <name evidence="3" type="ORF">TVAG_183720</name>
</gene>
<accession>A2D9A9</accession>
<dbReference type="GO" id="GO:0000981">
    <property type="term" value="F:DNA-binding transcription factor activity, RNA polymerase II-specific"/>
    <property type="evidence" value="ECO:0000318"/>
    <property type="project" value="GO_Central"/>
</dbReference>